<keyword evidence="3" id="KW-1185">Reference proteome</keyword>
<keyword evidence="1" id="KW-0812">Transmembrane</keyword>
<proteinExistence type="predicted"/>
<keyword evidence="1" id="KW-0472">Membrane</keyword>
<sequence length="215" mass="21949">MSNPFLAVMRSRFMLTIGALVLAVLWTVFFWPAIVPLLGALVGEPAGPTHQTTLMEHGAGTVVRVSLTAALLMVIPAVAYLCGIALFRLRSSDTAVNLQITGAPGAGLITLGTFAPGALSGLLFSDTPQGAFHQIASDHLDSSGTDSLVAQALLSAGTAAAVLVAALVIGMFTAPKPDQKPDGKASPTVKVWMVLPVVAAVVVGLAVGLLVPLHP</sequence>
<evidence type="ECO:0000256" key="1">
    <source>
        <dbReference type="SAM" id="Phobius"/>
    </source>
</evidence>
<evidence type="ECO:0000313" key="2">
    <source>
        <dbReference type="EMBL" id="SFV21898.1"/>
    </source>
</evidence>
<reference evidence="2 3" key="1">
    <citation type="submission" date="2016-10" db="EMBL/GenBank/DDBJ databases">
        <authorList>
            <person name="de Groot N.N."/>
        </authorList>
    </citation>
    <scope>NUCLEOTIDE SEQUENCE [LARGE SCALE GENOMIC DNA]</scope>
    <source>
        <strain evidence="2 3">CGMCC 1.7054</strain>
    </source>
</reference>
<evidence type="ECO:0000313" key="3">
    <source>
        <dbReference type="Proteomes" id="UP000198881"/>
    </source>
</evidence>
<feature type="transmembrane region" description="Helical" evidence="1">
    <location>
        <begin position="148"/>
        <end position="170"/>
    </location>
</feature>
<gene>
    <name evidence="2" type="ORF">SAMN04487966_103101</name>
</gene>
<feature type="transmembrane region" description="Helical" evidence="1">
    <location>
        <begin position="63"/>
        <end position="89"/>
    </location>
</feature>
<name>A0A1I7MIY7_9MICC</name>
<organism evidence="2 3">
    <name type="scientific">Micrococcus terreus</name>
    <dbReference type="NCBI Taxonomy" id="574650"/>
    <lineage>
        <taxon>Bacteria</taxon>
        <taxon>Bacillati</taxon>
        <taxon>Actinomycetota</taxon>
        <taxon>Actinomycetes</taxon>
        <taxon>Micrococcales</taxon>
        <taxon>Micrococcaceae</taxon>
        <taxon>Micrococcus</taxon>
    </lineage>
</organism>
<keyword evidence="1" id="KW-1133">Transmembrane helix</keyword>
<feature type="transmembrane region" description="Helical" evidence="1">
    <location>
        <begin position="101"/>
        <end position="124"/>
    </location>
</feature>
<dbReference type="EMBL" id="FPCG01000003">
    <property type="protein sequence ID" value="SFV21898.1"/>
    <property type="molecule type" value="Genomic_DNA"/>
</dbReference>
<dbReference type="Proteomes" id="UP000198881">
    <property type="component" value="Unassembled WGS sequence"/>
</dbReference>
<accession>A0A1I7MIY7</accession>
<feature type="transmembrane region" description="Helical" evidence="1">
    <location>
        <begin position="191"/>
        <end position="213"/>
    </location>
</feature>
<dbReference type="AlphaFoldDB" id="A0A1I7MIY7"/>
<protein>
    <submittedName>
        <fullName evidence="2">Uncharacterized protein</fullName>
    </submittedName>
</protein>
<dbReference type="STRING" id="574650.SAMN04487966_103101"/>